<organism evidence="1 2">
    <name type="scientific">Auraticoccus cholistanensis</name>
    <dbReference type="NCBI Taxonomy" id="2656650"/>
    <lineage>
        <taxon>Bacteria</taxon>
        <taxon>Bacillati</taxon>
        <taxon>Actinomycetota</taxon>
        <taxon>Actinomycetes</taxon>
        <taxon>Propionibacteriales</taxon>
        <taxon>Propionibacteriaceae</taxon>
        <taxon>Auraticoccus</taxon>
    </lineage>
</organism>
<sequence length="193" mass="20908">MSGADREGGGAPDEPGLRQALKQAASALKASGVPFALVGGYALWAQGAPEPEHDVDFAVPEEEVEAAAAALAAAGFELERPPEDWLFKAHLGTAMVDVLHRLQGRRVDRALLEQSGEQEILGLRMPVMQPTEIMSAKLASLSEHYCDFAPLLSVARAVREQLDWQRLRSEAEEQPFAEAFLRLTERLGISPPA</sequence>
<dbReference type="InterPro" id="IPR043519">
    <property type="entry name" value="NT_sf"/>
</dbReference>
<evidence type="ECO:0008006" key="3">
    <source>
        <dbReference type="Google" id="ProtNLM"/>
    </source>
</evidence>
<name>A0A6A9UU35_9ACTN</name>
<protein>
    <recommendedName>
        <fullName evidence="3">Nucleotidyltransferase family protein</fullName>
    </recommendedName>
</protein>
<evidence type="ECO:0000313" key="2">
    <source>
        <dbReference type="Proteomes" id="UP000435304"/>
    </source>
</evidence>
<dbReference type="Pfam" id="PF14907">
    <property type="entry name" value="NTP_transf_5"/>
    <property type="match status" value="1"/>
</dbReference>
<dbReference type="InterPro" id="IPR039498">
    <property type="entry name" value="NTP_transf_5"/>
</dbReference>
<dbReference type="Proteomes" id="UP000435304">
    <property type="component" value="Unassembled WGS sequence"/>
</dbReference>
<dbReference type="Gene3D" id="3.30.460.40">
    <property type="match status" value="1"/>
</dbReference>
<reference evidence="1 2" key="1">
    <citation type="submission" date="2019-12" db="EMBL/GenBank/DDBJ databases">
        <title>Auraticoccus cholistani sp. nov., an actinomycete isolated from soil of Cholistan desert.</title>
        <authorList>
            <person name="Cheema M.T."/>
        </authorList>
    </citation>
    <scope>NUCLEOTIDE SEQUENCE [LARGE SCALE GENOMIC DNA]</scope>
    <source>
        <strain evidence="1 2">F435</strain>
    </source>
</reference>
<dbReference type="AlphaFoldDB" id="A0A6A9UU35"/>
<evidence type="ECO:0000313" key="1">
    <source>
        <dbReference type="EMBL" id="MVA76333.1"/>
    </source>
</evidence>
<gene>
    <name evidence="1" type="ORF">GC722_09895</name>
</gene>
<dbReference type="SUPFAM" id="SSF81301">
    <property type="entry name" value="Nucleotidyltransferase"/>
    <property type="match status" value="1"/>
</dbReference>
<comment type="caution">
    <text evidence="1">The sequence shown here is derived from an EMBL/GenBank/DDBJ whole genome shotgun (WGS) entry which is preliminary data.</text>
</comment>
<proteinExistence type="predicted"/>
<keyword evidence="2" id="KW-1185">Reference proteome</keyword>
<dbReference type="EMBL" id="WPCU01000005">
    <property type="protein sequence ID" value="MVA76333.1"/>
    <property type="molecule type" value="Genomic_DNA"/>
</dbReference>
<dbReference type="RefSeq" id="WP_331714636.1">
    <property type="nucleotide sequence ID" value="NZ_WPCU01000005.1"/>
</dbReference>
<accession>A0A6A9UU35</accession>